<dbReference type="RefSeq" id="WP_051141727.1">
    <property type="nucleotide sequence ID" value="NZ_JAAOCD010000002.1"/>
</dbReference>
<dbReference type="InterPro" id="IPR036390">
    <property type="entry name" value="WH_DNA-bd_sf"/>
</dbReference>
<dbReference type="InterPro" id="IPR036388">
    <property type="entry name" value="WH-like_DNA-bd_sf"/>
</dbReference>
<dbReference type="PANTHER" id="PTHR30432">
    <property type="entry name" value="TRANSCRIPTIONAL REGULATOR MODE"/>
    <property type="match status" value="1"/>
</dbReference>
<dbReference type="Gene3D" id="1.10.10.10">
    <property type="entry name" value="Winged helix-like DNA-binding domain superfamily/Winged helix DNA-binding domain"/>
    <property type="match status" value="1"/>
</dbReference>
<organism evidence="3 4">
    <name type="scientific">Rubrivivax benzoatilyticus</name>
    <dbReference type="NCBI Taxonomy" id="316997"/>
    <lineage>
        <taxon>Bacteria</taxon>
        <taxon>Pseudomonadati</taxon>
        <taxon>Pseudomonadota</taxon>
        <taxon>Betaproteobacteria</taxon>
        <taxon>Burkholderiales</taxon>
        <taxon>Sphaerotilaceae</taxon>
        <taxon>Rubrivivax</taxon>
    </lineage>
</organism>
<proteinExistence type="predicted"/>
<feature type="domain" description="HTH lysR-type" evidence="1">
    <location>
        <begin position="27"/>
        <end position="84"/>
    </location>
</feature>
<dbReference type="SUPFAM" id="SSF46785">
    <property type="entry name" value="Winged helix' DNA-binding domain"/>
    <property type="match status" value="1"/>
</dbReference>
<dbReference type="Proteomes" id="UP000802098">
    <property type="component" value="Unassembled WGS sequence"/>
</dbReference>
<accession>A0ABX0HSR7</accession>
<evidence type="ECO:0000313" key="3">
    <source>
        <dbReference type="EMBL" id="NHK98072.1"/>
    </source>
</evidence>
<evidence type="ECO:0000259" key="1">
    <source>
        <dbReference type="Pfam" id="PF00126"/>
    </source>
</evidence>
<name>A0ABX0HSR7_9BURK</name>
<dbReference type="PANTHER" id="PTHR30432:SF1">
    <property type="entry name" value="DNA-BINDING TRANSCRIPTIONAL DUAL REGULATOR MODE"/>
    <property type="match status" value="1"/>
</dbReference>
<evidence type="ECO:0000313" key="4">
    <source>
        <dbReference type="Proteomes" id="UP000802098"/>
    </source>
</evidence>
<feature type="domain" description="PBP" evidence="2">
    <location>
        <begin position="138"/>
        <end position="307"/>
    </location>
</feature>
<dbReference type="InterPro" id="IPR051815">
    <property type="entry name" value="Molybdate_resp_trans_reg"/>
</dbReference>
<protein>
    <submittedName>
        <fullName evidence="3">Helix-turn-helix transcriptional regulator</fullName>
    </submittedName>
</protein>
<gene>
    <name evidence="3" type="ORF">G7087_06755</name>
</gene>
<keyword evidence="4" id="KW-1185">Reference proteome</keyword>
<dbReference type="InterPro" id="IPR000847">
    <property type="entry name" value="LysR_HTH_N"/>
</dbReference>
<dbReference type="Pfam" id="PF00126">
    <property type="entry name" value="HTH_1"/>
    <property type="match status" value="1"/>
</dbReference>
<dbReference type="EMBL" id="JAAOCD010000002">
    <property type="protein sequence ID" value="NHK98072.1"/>
    <property type="molecule type" value="Genomic_DNA"/>
</dbReference>
<comment type="caution">
    <text evidence="3">The sequence shown here is derived from an EMBL/GenBank/DDBJ whole genome shotgun (WGS) entry which is preliminary data.</text>
</comment>
<dbReference type="Pfam" id="PF12727">
    <property type="entry name" value="PBP_like"/>
    <property type="match status" value="1"/>
</dbReference>
<dbReference type="InterPro" id="IPR024370">
    <property type="entry name" value="PBP_domain"/>
</dbReference>
<reference evidence="3 4" key="1">
    <citation type="submission" date="2020-03" db="EMBL/GenBank/DDBJ databases">
        <title>Rubrivivax benzoatilyticus JA2 (sequenced after 10 years sub-culturing).</title>
        <authorList>
            <person name="Gupta D."/>
            <person name="Chintalapati S."/>
            <person name="Chintalapati V.R."/>
        </authorList>
    </citation>
    <scope>NUCLEOTIDE SEQUENCE [LARGE SCALE GENOMIC DNA]</scope>
    <source>
        <strain evidence="3 4">JA2-Mal</strain>
    </source>
</reference>
<sequence>MRAQGVHLHHALQSGRQHGGELGHPLFELLAAVQASGSIQRAAAALGGSYRQVWASLKRWESGLGRPLVVWTQGHPARLTPHAQALLAEERLLRARHAPQIAALRAELERLFEFAAGDETLRLELPAVPDPALALLREVAAERHGLNLVLQPCAGADAVHALAQGRTALAAFALPEGPGDEPVPAAAQALLASGRFTTLLALRRTLGLMAAPQALPGGVAAVVAAGLRRAGRPPGSSAELGWLRLCRAAGLAPPAPARVEPTHEAAATAVAQGLADTAFGCETAAAAQGLAFRALAHDRLLLVAAAAPADAARETLDTVLADARWRQALSALPGVEPLPATEAADS</sequence>
<evidence type="ECO:0000259" key="2">
    <source>
        <dbReference type="Pfam" id="PF12727"/>
    </source>
</evidence>